<evidence type="ECO:0000313" key="7">
    <source>
        <dbReference type="Proteomes" id="UP000697297"/>
    </source>
</evidence>
<dbReference type="Gene3D" id="3.40.50.300">
    <property type="entry name" value="P-loop containing nucleotide triphosphate hydrolases"/>
    <property type="match status" value="1"/>
</dbReference>
<name>A0AAN6D3F6_9ASCO</name>
<dbReference type="PROSITE" id="PS51883">
    <property type="entry name" value="OBG"/>
    <property type="match status" value="1"/>
</dbReference>
<dbReference type="PRINTS" id="PR00326">
    <property type="entry name" value="GTP1OBG"/>
</dbReference>
<dbReference type="Gene3D" id="2.70.210.12">
    <property type="entry name" value="GTP1/OBG domain"/>
    <property type="match status" value="1"/>
</dbReference>
<dbReference type="InterPro" id="IPR045086">
    <property type="entry name" value="OBG_GTPase"/>
</dbReference>
<dbReference type="PANTHER" id="PTHR11702:SF31">
    <property type="entry name" value="MITOCHONDRIAL RIBOSOME-ASSOCIATED GTPASE 2"/>
    <property type="match status" value="1"/>
</dbReference>
<dbReference type="EMBL" id="JAHLUH010000010">
    <property type="protein sequence ID" value="KAG7726157.1"/>
    <property type="molecule type" value="Genomic_DNA"/>
</dbReference>
<dbReference type="InterPro" id="IPR031167">
    <property type="entry name" value="G_OBG"/>
</dbReference>
<dbReference type="Proteomes" id="UP000697297">
    <property type="component" value="Unassembled WGS sequence"/>
</dbReference>
<dbReference type="InterPro" id="IPR006169">
    <property type="entry name" value="GTP1_OBG_dom"/>
</dbReference>
<feature type="domain" description="Obg" evidence="4">
    <location>
        <begin position="1"/>
        <end position="89"/>
    </location>
</feature>
<reference evidence="5 7" key="1">
    <citation type="journal article" date="2021" name="G3 (Bethesda)">
        <title>Genomic diversity, chromosomal rearrangements, and interspecies hybridization in the ogataea polymorpha species complex.</title>
        <authorList>
            <person name="Hanson S.J."/>
            <person name="Cinneide E.O."/>
            <person name="Salzberg L.I."/>
            <person name="Wolfe K.H."/>
            <person name="McGowan J."/>
            <person name="Fitzpatrick D.A."/>
            <person name="Matlin K."/>
        </authorList>
    </citation>
    <scope>NUCLEOTIDE SEQUENCE</scope>
    <source>
        <strain evidence="6">81-436-3</strain>
        <strain evidence="5">83-405-1</strain>
    </source>
</reference>
<dbReference type="InterPro" id="IPR027417">
    <property type="entry name" value="P-loop_NTPase"/>
</dbReference>
<dbReference type="SUPFAM" id="SSF52540">
    <property type="entry name" value="P-loop containing nucleoside triphosphate hydrolases"/>
    <property type="match status" value="1"/>
</dbReference>
<dbReference type="GO" id="GO:0042254">
    <property type="term" value="P:ribosome biogenesis"/>
    <property type="evidence" value="ECO:0007669"/>
    <property type="project" value="UniProtKB-UniRule"/>
</dbReference>
<dbReference type="PROSITE" id="PS51710">
    <property type="entry name" value="G_OBG"/>
    <property type="match status" value="1"/>
</dbReference>
<proteinExistence type="predicted"/>
<keyword evidence="2" id="KW-0342">GTP-binding</keyword>
<dbReference type="EMBL" id="JAHLUN010000011">
    <property type="protein sequence ID" value="KAG7763272.1"/>
    <property type="molecule type" value="Genomic_DNA"/>
</dbReference>
<evidence type="ECO:0000313" key="5">
    <source>
        <dbReference type="EMBL" id="KAG7726157.1"/>
    </source>
</evidence>
<sequence length="227" mass="25405">MERDFFVDLNERVRLYDEDQRRHELMQDVFPIQGIDFAEPTKEPVLVLRGGQGGMGNMHFLTSNIRNPRFAKIGRSGLEQNFIFELKLLADLGLVGLPNAGKSTLLRAISNARPRVGHWEFTTLQPTIGTIQLRIDQPPFTVADIPGVVKGASENRGMGLTFLRHVERSGGLVFVISLGSNNPVEDLQVLLQEMGPQRMKNKNVLIVATKADLDGAESQKTSRRCWK</sequence>
<evidence type="ECO:0000259" key="3">
    <source>
        <dbReference type="PROSITE" id="PS51710"/>
    </source>
</evidence>
<evidence type="ECO:0000259" key="4">
    <source>
        <dbReference type="PROSITE" id="PS51883"/>
    </source>
</evidence>
<keyword evidence="1" id="KW-0547">Nucleotide-binding</keyword>
<organism evidence="5 8">
    <name type="scientific">Ogataea haglerorum</name>
    <dbReference type="NCBI Taxonomy" id="1937702"/>
    <lineage>
        <taxon>Eukaryota</taxon>
        <taxon>Fungi</taxon>
        <taxon>Dikarya</taxon>
        <taxon>Ascomycota</taxon>
        <taxon>Saccharomycotina</taxon>
        <taxon>Pichiomycetes</taxon>
        <taxon>Pichiales</taxon>
        <taxon>Pichiaceae</taxon>
        <taxon>Ogataea</taxon>
    </lineage>
</organism>
<dbReference type="Pfam" id="PF01018">
    <property type="entry name" value="GTP1_OBG"/>
    <property type="match status" value="1"/>
</dbReference>
<dbReference type="GO" id="GO:0005525">
    <property type="term" value="F:GTP binding"/>
    <property type="evidence" value="ECO:0007669"/>
    <property type="project" value="UniProtKB-KW"/>
</dbReference>
<dbReference type="Pfam" id="PF01926">
    <property type="entry name" value="MMR_HSR1"/>
    <property type="match status" value="1"/>
</dbReference>
<dbReference type="GO" id="GO:0005739">
    <property type="term" value="C:mitochondrion"/>
    <property type="evidence" value="ECO:0007669"/>
    <property type="project" value="TreeGrafter"/>
</dbReference>
<dbReference type="SUPFAM" id="SSF82051">
    <property type="entry name" value="Obg GTP-binding protein N-terminal domain"/>
    <property type="match status" value="1"/>
</dbReference>
<dbReference type="Proteomes" id="UP000738402">
    <property type="component" value="Unassembled WGS sequence"/>
</dbReference>
<keyword evidence="7" id="KW-1185">Reference proteome</keyword>
<evidence type="ECO:0000256" key="1">
    <source>
        <dbReference type="ARBA" id="ARBA00022741"/>
    </source>
</evidence>
<dbReference type="PANTHER" id="PTHR11702">
    <property type="entry name" value="DEVELOPMENTALLY REGULATED GTP-BINDING PROTEIN-RELATED"/>
    <property type="match status" value="1"/>
</dbReference>
<gene>
    <name evidence="5" type="ORF">KL933_003599</name>
    <name evidence="6" type="ORF">KL946_004088</name>
</gene>
<dbReference type="AlphaFoldDB" id="A0AAN6D3F6"/>
<evidence type="ECO:0000313" key="6">
    <source>
        <dbReference type="EMBL" id="KAG7763272.1"/>
    </source>
</evidence>
<evidence type="ECO:0000313" key="8">
    <source>
        <dbReference type="Proteomes" id="UP000738402"/>
    </source>
</evidence>
<accession>A0AAN6D3F6</accession>
<comment type="caution">
    <text evidence="5">The sequence shown here is derived from an EMBL/GenBank/DDBJ whole genome shotgun (WGS) entry which is preliminary data.</text>
</comment>
<protein>
    <submittedName>
        <fullName evidence="5">Uncharacterized protein</fullName>
    </submittedName>
</protein>
<dbReference type="InterPro" id="IPR006073">
    <property type="entry name" value="GTP-bd"/>
</dbReference>
<dbReference type="InterPro" id="IPR036726">
    <property type="entry name" value="GTP1_OBG_dom_sf"/>
</dbReference>
<dbReference type="CDD" id="cd01898">
    <property type="entry name" value="Obg"/>
    <property type="match status" value="1"/>
</dbReference>
<dbReference type="GO" id="GO:0003924">
    <property type="term" value="F:GTPase activity"/>
    <property type="evidence" value="ECO:0007669"/>
    <property type="project" value="InterPro"/>
</dbReference>
<feature type="domain" description="OBG-type G" evidence="3">
    <location>
        <begin position="90"/>
        <end position="227"/>
    </location>
</feature>
<evidence type="ECO:0000256" key="2">
    <source>
        <dbReference type="ARBA" id="ARBA00023134"/>
    </source>
</evidence>